<protein>
    <submittedName>
        <fullName evidence="1">Uncharacterized protein</fullName>
    </submittedName>
</protein>
<proteinExistence type="predicted"/>
<gene>
    <name evidence="1" type="ORF">EVG15_09770</name>
</gene>
<name>A0A519BKA4_9DELT</name>
<dbReference type="AlphaFoldDB" id="A0A519BKA4"/>
<comment type="caution">
    <text evidence="1">The sequence shown here is derived from an EMBL/GenBank/DDBJ whole genome shotgun (WGS) entry which is preliminary data.</text>
</comment>
<sequence length="169" mass="19150">MWFKKQNNDSGNKNSINVPVLQETDQAIKILEEELHNKKHKSGTGLSNDKLAAAALKIEAFNAFSLAAKSASDLVNIFIEKSKYDKLIDLQLTKMQIEANLISQSEDRRFMAIMALLETLKKSLQDIIAKALAIDPGNCNDREWEYSQMLYKDATSQLNRIIDIISQYI</sequence>
<evidence type="ECO:0000313" key="2">
    <source>
        <dbReference type="Proteomes" id="UP000319296"/>
    </source>
</evidence>
<accession>A0A519BKA4</accession>
<reference evidence="1 2" key="1">
    <citation type="journal article" date="2019" name="ISME J.">
        <title>Insights into ecological role of a new deltaproteobacterial order Candidatus Acidulodesulfobacterales by metagenomics and metatranscriptomics.</title>
        <authorList>
            <person name="Tan S."/>
            <person name="Liu J."/>
            <person name="Fang Y."/>
            <person name="Hedlund B.P."/>
            <person name="Lian Z.H."/>
            <person name="Huang L.Y."/>
            <person name="Li J.T."/>
            <person name="Huang L.N."/>
            <person name="Li W.J."/>
            <person name="Jiang H.C."/>
            <person name="Dong H.L."/>
            <person name="Shu W.S."/>
        </authorList>
    </citation>
    <scope>NUCLEOTIDE SEQUENCE [LARGE SCALE GENOMIC DNA]</scope>
    <source>
        <strain evidence="1">AP1</strain>
    </source>
</reference>
<dbReference type="EMBL" id="SGBB01000025">
    <property type="protein sequence ID" value="RZD17694.1"/>
    <property type="molecule type" value="Genomic_DNA"/>
</dbReference>
<organism evidence="1 2">
    <name type="scientific">Candidatus Acididesulfobacter diazotrophicus</name>
    <dbReference type="NCBI Taxonomy" id="2597226"/>
    <lineage>
        <taxon>Bacteria</taxon>
        <taxon>Deltaproteobacteria</taxon>
        <taxon>Candidatus Acidulodesulfobacterales</taxon>
        <taxon>Candidatus Acididesulfobacter</taxon>
    </lineage>
</organism>
<dbReference type="Proteomes" id="UP000319296">
    <property type="component" value="Unassembled WGS sequence"/>
</dbReference>
<evidence type="ECO:0000313" key="1">
    <source>
        <dbReference type="EMBL" id="RZD17694.1"/>
    </source>
</evidence>